<feature type="compositionally biased region" description="Basic residues" evidence="2">
    <location>
        <begin position="23"/>
        <end position="35"/>
    </location>
</feature>
<dbReference type="PANTHER" id="PTHR15717">
    <property type="entry name" value="PROTEIN KIAA0494"/>
    <property type="match status" value="1"/>
</dbReference>
<dbReference type="InterPro" id="IPR042352">
    <property type="entry name" value="EFCAB14"/>
</dbReference>
<feature type="transmembrane region" description="Helical" evidence="3">
    <location>
        <begin position="74"/>
        <end position="97"/>
    </location>
</feature>
<sequence length="248" mass="28242">MTPQKKMKKRKELNALIGLGDSKRKKTKKGSGHRLLRTEPPDSESDSSSDDDDFNSLNGGVNFGKRSYTQCCNVCYPLFLFIILAACVMACAGLIWMQIALKEDLDSLKEKLHSMESSQKVSSSEIPKLSEDLKNKERQLDDIENGGRGLSKLWSNLTEMNRKVSCNVCLEFLKPPQHLLSHTYELDLKLTYYVFPYVYPSIHSLPLILFRVAGAYPSCHSLSQGQHRETNNLSHSHFTPKKWQWSSR</sequence>
<dbReference type="Proteomes" id="UP000261340">
    <property type="component" value="Unplaced"/>
</dbReference>
<evidence type="ECO:0000256" key="1">
    <source>
        <dbReference type="SAM" id="Coils"/>
    </source>
</evidence>
<keyword evidence="5" id="KW-1185">Reference proteome</keyword>
<dbReference type="GeneTree" id="ENSGT00390000011196"/>
<keyword evidence="1" id="KW-0175">Coiled coil</keyword>
<evidence type="ECO:0008006" key="6">
    <source>
        <dbReference type="Google" id="ProtNLM"/>
    </source>
</evidence>
<accession>A0A3Q0SSL7</accession>
<reference evidence="4" key="2">
    <citation type="submission" date="2025-09" db="UniProtKB">
        <authorList>
            <consortium name="Ensembl"/>
        </authorList>
    </citation>
    <scope>IDENTIFICATION</scope>
</reference>
<dbReference type="Ensembl" id="ENSACIT00000023791.1">
    <property type="protein sequence ID" value="ENSACIP00000023180.1"/>
    <property type="gene ID" value="ENSACIG00000018004.1"/>
</dbReference>
<feature type="compositionally biased region" description="Polar residues" evidence="2">
    <location>
        <begin position="226"/>
        <end position="237"/>
    </location>
</feature>
<dbReference type="STRING" id="61819.ENSACIP00000023180"/>
<evidence type="ECO:0000256" key="2">
    <source>
        <dbReference type="SAM" id="MobiDB-lite"/>
    </source>
</evidence>
<dbReference type="AlphaFoldDB" id="A0A3Q0SSL7"/>
<feature type="compositionally biased region" description="Acidic residues" evidence="2">
    <location>
        <begin position="41"/>
        <end position="54"/>
    </location>
</feature>
<proteinExistence type="predicted"/>
<feature type="region of interest" description="Disordered" evidence="2">
    <location>
        <begin position="226"/>
        <end position="248"/>
    </location>
</feature>
<reference evidence="4" key="1">
    <citation type="submission" date="2025-08" db="UniProtKB">
        <authorList>
            <consortium name="Ensembl"/>
        </authorList>
    </citation>
    <scope>IDENTIFICATION</scope>
</reference>
<organism evidence="4 5">
    <name type="scientific">Amphilophus citrinellus</name>
    <name type="common">Midas cichlid</name>
    <name type="synonym">Cichlasoma citrinellum</name>
    <dbReference type="NCBI Taxonomy" id="61819"/>
    <lineage>
        <taxon>Eukaryota</taxon>
        <taxon>Metazoa</taxon>
        <taxon>Chordata</taxon>
        <taxon>Craniata</taxon>
        <taxon>Vertebrata</taxon>
        <taxon>Euteleostomi</taxon>
        <taxon>Actinopterygii</taxon>
        <taxon>Neopterygii</taxon>
        <taxon>Teleostei</taxon>
        <taxon>Neoteleostei</taxon>
        <taxon>Acanthomorphata</taxon>
        <taxon>Ovalentaria</taxon>
        <taxon>Cichlomorphae</taxon>
        <taxon>Cichliformes</taxon>
        <taxon>Cichlidae</taxon>
        <taxon>New World cichlids</taxon>
        <taxon>Cichlasomatinae</taxon>
        <taxon>Heroini</taxon>
        <taxon>Amphilophus</taxon>
    </lineage>
</organism>
<name>A0A3Q0SSL7_AMPCI</name>
<keyword evidence="3" id="KW-0472">Membrane</keyword>
<evidence type="ECO:0000313" key="5">
    <source>
        <dbReference type="Proteomes" id="UP000261340"/>
    </source>
</evidence>
<feature type="region of interest" description="Disordered" evidence="2">
    <location>
        <begin position="18"/>
        <end position="54"/>
    </location>
</feature>
<dbReference type="PANTHER" id="PTHR15717:SF2">
    <property type="entry name" value="EF-HAND CALCIUM-BINDING DOMAIN-CONTAINING PROTEIN 14"/>
    <property type="match status" value="1"/>
</dbReference>
<keyword evidence="3" id="KW-1133">Transmembrane helix</keyword>
<evidence type="ECO:0000313" key="4">
    <source>
        <dbReference type="Ensembl" id="ENSACIP00000023180.1"/>
    </source>
</evidence>
<keyword evidence="3" id="KW-0812">Transmembrane</keyword>
<protein>
    <recommendedName>
        <fullName evidence="6">EF-hand calcium binding domain 14</fullName>
    </recommendedName>
</protein>
<evidence type="ECO:0000256" key="3">
    <source>
        <dbReference type="SAM" id="Phobius"/>
    </source>
</evidence>
<feature type="coiled-coil region" evidence="1">
    <location>
        <begin position="98"/>
        <end position="146"/>
    </location>
</feature>